<name>A0A0C3ALE7_SERVB</name>
<protein>
    <recommendedName>
        <fullName evidence="2">C2H2-type domain-containing protein</fullName>
    </recommendedName>
</protein>
<dbReference type="InterPro" id="IPR013087">
    <property type="entry name" value="Znf_C2H2_type"/>
</dbReference>
<gene>
    <name evidence="3" type="ORF">M408DRAFT_26202</name>
</gene>
<evidence type="ECO:0000259" key="2">
    <source>
        <dbReference type="PROSITE" id="PS00028"/>
    </source>
</evidence>
<evidence type="ECO:0000256" key="1">
    <source>
        <dbReference type="SAM" id="MobiDB-lite"/>
    </source>
</evidence>
<reference evidence="4" key="2">
    <citation type="submission" date="2015-01" db="EMBL/GenBank/DDBJ databases">
        <title>Evolutionary Origins and Diversification of the Mycorrhizal Mutualists.</title>
        <authorList>
            <consortium name="DOE Joint Genome Institute"/>
            <consortium name="Mycorrhizal Genomics Consortium"/>
            <person name="Kohler A."/>
            <person name="Kuo A."/>
            <person name="Nagy L.G."/>
            <person name="Floudas D."/>
            <person name="Copeland A."/>
            <person name="Barry K.W."/>
            <person name="Cichocki N."/>
            <person name="Veneault-Fourrey C."/>
            <person name="LaButti K."/>
            <person name="Lindquist E.A."/>
            <person name="Lipzen A."/>
            <person name="Lundell T."/>
            <person name="Morin E."/>
            <person name="Murat C."/>
            <person name="Riley R."/>
            <person name="Ohm R."/>
            <person name="Sun H."/>
            <person name="Tunlid A."/>
            <person name="Henrissat B."/>
            <person name="Grigoriev I.V."/>
            <person name="Hibbett D.S."/>
            <person name="Martin F."/>
        </authorList>
    </citation>
    <scope>NUCLEOTIDE SEQUENCE [LARGE SCALE GENOMIC DNA]</scope>
    <source>
        <strain evidence="4">MAFF 305830</strain>
    </source>
</reference>
<dbReference type="HOGENOM" id="CLU_947194_0_0_1"/>
<proteinExistence type="predicted"/>
<feature type="compositionally biased region" description="Acidic residues" evidence="1">
    <location>
        <begin position="284"/>
        <end position="294"/>
    </location>
</feature>
<dbReference type="EMBL" id="KN824314">
    <property type="protein sequence ID" value="KIM25415.1"/>
    <property type="molecule type" value="Genomic_DNA"/>
</dbReference>
<evidence type="ECO:0000313" key="4">
    <source>
        <dbReference type="Proteomes" id="UP000054097"/>
    </source>
</evidence>
<keyword evidence="4" id="KW-1185">Reference proteome</keyword>
<organism evidence="3 4">
    <name type="scientific">Serendipita vermifera MAFF 305830</name>
    <dbReference type="NCBI Taxonomy" id="933852"/>
    <lineage>
        <taxon>Eukaryota</taxon>
        <taxon>Fungi</taxon>
        <taxon>Dikarya</taxon>
        <taxon>Basidiomycota</taxon>
        <taxon>Agaricomycotina</taxon>
        <taxon>Agaricomycetes</taxon>
        <taxon>Sebacinales</taxon>
        <taxon>Serendipitaceae</taxon>
        <taxon>Serendipita</taxon>
    </lineage>
</organism>
<feature type="domain" description="C2H2-type" evidence="2">
    <location>
        <begin position="206"/>
        <end position="229"/>
    </location>
</feature>
<dbReference type="Proteomes" id="UP000054097">
    <property type="component" value="Unassembled WGS sequence"/>
</dbReference>
<reference evidence="3 4" key="1">
    <citation type="submission" date="2014-04" db="EMBL/GenBank/DDBJ databases">
        <authorList>
            <consortium name="DOE Joint Genome Institute"/>
            <person name="Kuo A."/>
            <person name="Zuccaro A."/>
            <person name="Kohler A."/>
            <person name="Nagy L.G."/>
            <person name="Floudas D."/>
            <person name="Copeland A."/>
            <person name="Barry K.W."/>
            <person name="Cichocki N."/>
            <person name="Veneault-Fourrey C."/>
            <person name="LaButti K."/>
            <person name="Lindquist E.A."/>
            <person name="Lipzen A."/>
            <person name="Lundell T."/>
            <person name="Morin E."/>
            <person name="Murat C."/>
            <person name="Sun H."/>
            <person name="Tunlid A."/>
            <person name="Henrissat B."/>
            <person name="Grigoriev I.V."/>
            <person name="Hibbett D.S."/>
            <person name="Martin F."/>
            <person name="Nordberg H.P."/>
            <person name="Cantor M.N."/>
            <person name="Hua S.X."/>
        </authorList>
    </citation>
    <scope>NUCLEOTIDE SEQUENCE [LARGE SCALE GENOMIC DNA]</scope>
    <source>
        <strain evidence="3 4">MAFF 305830</strain>
    </source>
</reference>
<evidence type="ECO:0000313" key="3">
    <source>
        <dbReference type="EMBL" id="KIM25415.1"/>
    </source>
</evidence>
<feature type="region of interest" description="Disordered" evidence="1">
    <location>
        <begin position="219"/>
        <end position="294"/>
    </location>
</feature>
<accession>A0A0C3ALE7</accession>
<sequence>MSNNPDENSMDVENSSRKAVEDLLLEGSYIAKHYKKQFIAVAIPHDGSEVIYAATPGLQFLLKDAKPGTRLDNAIRATREAKSALETGGRFAGRVPTSSAPREHKLYYAQVSFPDDPNLSRKLRTMLTCEEMPKLSDLLLFLDITTDSVGLQTWTCKFPHYHSSSKETVFFGESGAVHHLKKVHIVVDKFITGGVEYDAYVCNGACGVNDCKRRFMNPRDLGNHRSQRHQIGPSDPQQSTLPLQKKRSRVSDQLMGRHSMEEDISDDDKLVKRARHDTPADAIVIDDSEDDMEL</sequence>
<dbReference type="AlphaFoldDB" id="A0A0C3ALE7"/>
<feature type="compositionally biased region" description="Basic and acidic residues" evidence="1">
    <location>
        <begin position="267"/>
        <end position="279"/>
    </location>
</feature>
<dbReference type="PROSITE" id="PS00028">
    <property type="entry name" value="ZINC_FINGER_C2H2_1"/>
    <property type="match status" value="1"/>
</dbReference>